<evidence type="ECO:0000259" key="1">
    <source>
        <dbReference type="PROSITE" id="PS50056"/>
    </source>
</evidence>
<reference evidence="2" key="1">
    <citation type="submission" date="2004-07" db="EMBL/GenBank/DDBJ databases">
        <title>Eukaryotic signature proteins of Prosthecobacter dejongeii and Gemmata Wa1-1.</title>
        <authorList>
            <person name="Staley J.T."/>
            <person name="Bouzek H.K."/>
            <person name="Jenkins C."/>
        </authorList>
    </citation>
    <scope>NUCLEOTIDE SEQUENCE</scope>
</reference>
<protein>
    <submittedName>
        <fullName evidence="2">Soluble tyrosine protein phosphatase</fullName>
    </submittedName>
</protein>
<dbReference type="SUPFAM" id="SSF52799">
    <property type="entry name" value="(Phosphotyrosine protein) phosphatases II"/>
    <property type="match status" value="1"/>
</dbReference>
<dbReference type="EMBL" id="AY738497">
    <property type="protein sequence ID" value="AAX07524.1"/>
    <property type="molecule type" value="Genomic_DNA"/>
</dbReference>
<evidence type="ECO:0000313" key="2">
    <source>
        <dbReference type="EMBL" id="AAX07524.1"/>
    </source>
</evidence>
<sequence length="97" mass="10632">MPVADLTAPIKDQLKAMAEYIERVRKNGIVFVHCKAGYSRTAVLVGAWLLQSGGTTEAAIRQMKDARPGMIVRPEVVRALREMELSLTAPGRKPVLS</sequence>
<accession>Q5EUF8</accession>
<dbReference type="PROSITE" id="PS00383">
    <property type="entry name" value="TYR_PHOSPHATASE_1"/>
    <property type="match status" value="1"/>
</dbReference>
<dbReference type="GO" id="GO:0008579">
    <property type="term" value="F:JUN kinase phosphatase activity"/>
    <property type="evidence" value="ECO:0007669"/>
    <property type="project" value="TreeGrafter"/>
</dbReference>
<name>Q5EUF8_9BACT</name>
<dbReference type="PROSITE" id="PS50056">
    <property type="entry name" value="TYR_PHOSPHATASE_2"/>
    <property type="match status" value="1"/>
</dbReference>
<feature type="domain" description="Tyrosine specific protein phosphatases" evidence="1">
    <location>
        <begin position="11"/>
        <end position="78"/>
    </location>
</feature>
<organism evidence="2">
    <name type="scientific">Prosthecobacter dejongeii</name>
    <dbReference type="NCBI Taxonomy" id="48465"/>
    <lineage>
        <taxon>Bacteria</taxon>
        <taxon>Pseudomonadati</taxon>
        <taxon>Verrucomicrobiota</taxon>
        <taxon>Verrucomicrobiia</taxon>
        <taxon>Verrucomicrobiales</taxon>
        <taxon>Verrucomicrobiaceae</taxon>
        <taxon>Prosthecobacter</taxon>
    </lineage>
</organism>
<dbReference type="GO" id="GO:0005737">
    <property type="term" value="C:cytoplasm"/>
    <property type="evidence" value="ECO:0007669"/>
    <property type="project" value="TreeGrafter"/>
</dbReference>
<dbReference type="InterPro" id="IPR016130">
    <property type="entry name" value="Tyr_Pase_AS"/>
</dbReference>
<dbReference type="InterPro" id="IPR000387">
    <property type="entry name" value="Tyr_Pase_dom"/>
</dbReference>
<proteinExistence type="predicted"/>
<dbReference type="PANTHER" id="PTHR46377">
    <property type="entry name" value="DUAL SPECIFICITY PROTEIN PHOSPHATASE 19"/>
    <property type="match status" value="1"/>
</dbReference>
<dbReference type="InterPro" id="IPR000340">
    <property type="entry name" value="Dual-sp_phosphatase_cat-dom"/>
</dbReference>
<reference evidence="2" key="2">
    <citation type="submission" date="2005-02" db="EMBL/GenBank/DDBJ databases">
        <authorList>
            <person name="Campbell J.W."/>
        </authorList>
    </citation>
    <scope>NUCLEOTIDE SEQUENCE</scope>
</reference>
<dbReference type="AlphaFoldDB" id="Q5EUF8"/>
<dbReference type="InterPro" id="IPR029021">
    <property type="entry name" value="Prot-tyrosine_phosphatase-like"/>
</dbReference>
<dbReference type="Pfam" id="PF00782">
    <property type="entry name" value="DSPc"/>
    <property type="match status" value="1"/>
</dbReference>
<dbReference type="PANTHER" id="PTHR46377:SF1">
    <property type="entry name" value="DUAL SPECIFICITY PROTEIN PHOSPHATASE 19"/>
    <property type="match status" value="1"/>
</dbReference>
<dbReference type="Gene3D" id="3.90.190.10">
    <property type="entry name" value="Protein tyrosine phosphatase superfamily"/>
    <property type="match status" value="1"/>
</dbReference>